<feature type="transmembrane region" description="Helical" evidence="1">
    <location>
        <begin position="46"/>
        <end position="70"/>
    </location>
</feature>
<keyword evidence="3" id="KW-1185">Reference proteome</keyword>
<evidence type="ECO:0000313" key="2">
    <source>
        <dbReference type="EMBL" id="CAI9731110.1"/>
    </source>
</evidence>
<evidence type="ECO:0000313" key="3">
    <source>
        <dbReference type="Proteomes" id="UP001162480"/>
    </source>
</evidence>
<keyword evidence="1" id="KW-0812">Transmembrane</keyword>
<sequence length="113" mass="12031">MFNGLQVLFVKAVGKFWLVIPMRIPIPSLFNAFVINAVVDVTLVNFILDVFVFVLTLSIVVVRAVAAVAVSTAADVVHNAVTVVNIVIAIVFVFTNDPATLCIYAGVAVVIAT</sequence>
<dbReference type="AlphaFoldDB" id="A0AA36BAZ5"/>
<reference evidence="2" key="1">
    <citation type="submission" date="2023-08" db="EMBL/GenBank/DDBJ databases">
        <authorList>
            <person name="Alioto T."/>
            <person name="Alioto T."/>
            <person name="Gomez Garrido J."/>
        </authorList>
    </citation>
    <scope>NUCLEOTIDE SEQUENCE</scope>
</reference>
<feature type="transmembrane region" description="Helical" evidence="1">
    <location>
        <begin position="76"/>
        <end position="94"/>
    </location>
</feature>
<organism evidence="2 3">
    <name type="scientific">Octopus vulgaris</name>
    <name type="common">Common octopus</name>
    <dbReference type="NCBI Taxonomy" id="6645"/>
    <lineage>
        <taxon>Eukaryota</taxon>
        <taxon>Metazoa</taxon>
        <taxon>Spiralia</taxon>
        <taxon>Lophotrochozoa</taxon>
        <taxon>Mollusca</taxon>
        <taxon>Cephalopoda</taxon>
        <taxon>Coleoidea</taxon>
        <taxon>Octopodiformes</taxon>
        <taxon>Octopoda</taxon>
        <taxon>Incirrata</taxon>
        <taxon>Octopodidae</taxon>
        <taxon>Octopus</taxon>
    </lineage>
</organism>
<evidence type="ECO:0000256" key="1">
    <source>
        <dbReference type="SAM" id="Phobius"/>
    </source>
</evidence>
<keyword evidence="1" id="KW-0472">Membrane</keyword>
<protein>
    <submittedName>
        <fullName evidence="2">Uncharacterized protein</fullName>
    </submittedName>
</protein>
<proteinExistence type="predicted"/>
<gene>
    <name evidence="2" type="ORF">OCTVUL_1B023228</name>
</gene>
<keyword evidence="1" id="KW-1133">Transmembrane helix</keyword>
<accession>A0AA36BAZ5</accession>
<name>A0AA36BAZ5_OCTVU</name>
<dbReference type="EMBL" id="OX597825">
    <property type="protein sequence ID" value="CAI9731110.1"/>
    <property type="molecule type" value="Genomic_DNA"/>
</dbReference>
<dbReference type="Proteomes" id="UP001162480">
    <property type="component" value="Chromosome 12"/>
</dbReference>